<dbReference type="InterPro" id="IPR012417">
    <property type="entry name" value="CaM-bd_dom_pln"/>
</dbReference>
<dbReference type="Pfam" id="PF07839">
    <property type="entry name" value="CaM_binding"/>
    <property type="match status" value="1"/>
</dbReference>
<comment type="caution">
    <text evidence="3">The sequence shown here is derived from an EMBL/GenBank/DDBJ whole genome shotgun (WGS) entry which is preliminary data.</text>
</comment>
<dbReference type="PANTHER" id="PTHR33349">
    <property type="entry name" value="EMB|CAB62594.1"/>
    <property type="match status" value="1"/>
</dbReference>
<feature type="compositionally biased region" description="Low complexity" evidence="1">
    <location>
        <begin position="114"/>
        <end position="129"/>
    </location>
</feature>
<feature type="region of interest" description="Disordered" evidence="1">
    <location>
        <begin position="194"/>
        <end position="237"/>
    </location>
</feature>
<evidence type="ECO:0000313" key="4">
    <source>
        <dbReference type="Proteomes" id="UP001632038"/>
    </source>
</evidence>
<dbReference type="Proteomes" id="UP001632038">
    <property type="component" value="Unassembled WGS sequence"/>
</dbReference>
<feature type="region of interest" description="Disordered" evidence="1">
    <location>
        <begin position="372"/>
        <end position="416"/>
    </location>
</feature>
<dbReference type="EMBL" id="JAVIJP010000007">
    <property type="protein sequence ID" value="KAL3650972.1"/>
    <property type="molecule type" value="Genomic_DNA"/>
</dbReference>
<feature type="compositionally biased region" description="Basic and acidic residues" evidence="1">
    <location>
        <begin position="304"/>
        <end position="317"/>
    </location>
</feature>
<feature type="region of interest" description="Disordered" evidence="1">
    <location>
        <begin position="287"/>
        <end position="319"/>
    </location>
</feature>
<accession>A0ABD3E9S7</accession>
<protein>
    <recommendedName>
        <fullName evidence="2">Calmodulin-binding domain-containing protein</fullName>
    </recommendedName>
</protein>
<keyword evidence="4" id="KW-1185">Reference proteome</keyword>
<organism evidence="3 4">
    <name type="scientific">Castilleja foliolosa</name>
    <dbReference type="NCBI Taxonomy" id="1961234"/>
    <lineage>
        <taxon>Eukaryota</taxon>
        <taxon>Viridiplantae</taxon>
        <taxon>Streptophyta</taxon>
        <taxon>Embryophyta</taxon>
        <taxon>Tracheophyta</taxon>
        <taxon>Spermatophyta</taxon>
        <taxon>Magnoliopsida</taxon>
        <taxon>eudicotyledons</taxon>
        <taxon>Gunneridae</taxon>
        <taxon>Pentapetalae</taxon>
        <taxon>asterids</taxon>
        <taxon>lamiids</taxon>
        <taxon>Lamiales</taxon>
        <taxon>Orobanchaceae</taxon>
        <taxon>Pedicularideae</taxon>
        <taxon>Castillejinae</taxon>
        <taxon>Castilleja</taxon>
    </lineage>
</organism>
<name>A0ABD3E9S7_9LAMI</name>
<feature type="compositionally biased region" description="Polar residues" evidence="1">
    <location>
        <begin position="68"/>
        <end position="77"/>
    </location>
</feature>
<reference evidence="4" key="1">
    <citation type="journal article" date="2024" name="IScience">
        <title>Strigolactones Initiate the Formation of Haustorium-like Structures in Castilleja.</title>
        <authorList>
            <person name="Buerger M."/>
            <person name="Peterson D."/>
            <person name="Chory J."/>
        </authorList>
    </citation>
    <scope>NUCLEOTIDE SEQUENCE [LARGE SCALE GENOMIC DNA]</scope>
</reference>
<feature type="domain" description="Calmodulin-binding" evidence="2">
    <location>
        <begin position="380"/>
        <end position="478"/>
    </location>
</feature>
<sequence>MASRPTRDNTALMKEKRGPSPSNIPTTTTRTTATRVPSPNPPKKPASPARTHNPTTSEKSVPNYLKGTVSSVDLSKQQGKKPVTKPETGTNPNPTLARRRSFDKPPSTSQSQNSRISPSPTLRSSSSFSGKITSPQKSVPVRNSRMPKEAGKQHTLYARPVNTVKKIYVKKSDMRVDSSTTKEKVVVTGEKVEDVNIHDVPEPKTQNEDQETIPIEVIEKRENDYSSPKNQEPISYEQIVNLESSIISEPKNDEEIENKDAEIAPTESSMVSEHQVPVKIEQIEGKIEHKDNTEDSVANDQEQVDIKQIEEDNKNNDSEIENLELNGNIEHGITKVEIVESLDINEPKDIKQDELKEDTINEVNFMINNNDESVAGNDISENVKDKKIEEEAEAEIGSSQKDEAASDGEAHETEEIQVEVAVEKKPETENEASKVQMAHGKKEIPVSNGVIEETASKLREQRKNKVRALAGAFETVISLQEK</sequence>
<feature type="region of interest" description="Disordered" evidence="1">
    <location>
        <begin position="1"/>
        <end position="158"/>
    </location>
</feature>
<feature type="compositionally biased region" description="Low complexity" evidence="1">
    <location>
        <begin position="26"/>
        <end position="37"/>
    </location>
</feature>
<dbReference type="PANTHER" id="PTHR33349:SF20">
    <property type="entry name" value="CHROMO DOMAIN CEC-LIKE PROTEIN"/>
    <property type="match status" value="1"/>
</dbReference>
<proteinExistence type="predicted"/>
<feature type="compositionally biased region" description="Basic and acidic residues" evidence="1">
    <location>
        <begin position="400"/>
        <end position="414"/>
    </location>
</feature>
<feature type="compositionally biased region" description="Polar residues" evidence="1">
    <location>
        <begin position="50"/>
        <end position="60"/>
    </location>
</feature>
<feature type="compositionally biased region" description="Basic and acidic residues" evidence="1">
    <location>
        <begin position="194"/>
        <end position="207"/>
    </location>
</feature>
<gene>
    <name evidence="3" type="ORF">CASFOL_007375</name>
</gene>
<evidence type="ECO:0000256" key="1">
    <source>
        <dbReference type="SAM" id="MobiDB-lite"/>
    </source>
</evidence>
<evidence type="ECO:0000313" key="3">
    <source>
        <dbReference type="EMBL" id="KAL3650972.1"/>
    </source>
</evidence>
<dbReference type="AlphaFoldDB" id="A0ABD3E9S7"/>
<evidence type="ECO:0000259" key="2">
    <source>
        <dbReference type="Pfam" id="PF07839"/>
    </source>
</evidence>